<evidence type="ECO:0000313" key="5">
    <source>
        <dbReference type="Proteomes" id="UP001218188"/>
    </source>
</evidence>
<reference evidence="4" key="1">
    <citation type="submission" date="2023-03" db="EMBL/GenBank/DDBJ databases">
        <title>Massive genome expansion in bonnet fungi (Mycena s.s.) driven by repeated elements and novel gene families across ecological guilds.</title>
        <authorList>
            <consortium name="Lawrence Berkeley National Laboratory"/>
            <person name="Harder C.B."/>
            <person name="Miyauchi S."/>
            <person name="Viragh M."/>
            <person name="Kuo A."/>
            <person name="Thoen E."/>
            <person name="Andreopoulos B."/>
            <person name="Lu D."/>
            <person name="Skrede I."/>
            <person name="Drula E."/>
            <person name="Henrissat B."/>
            <person name="Morin E."/>
            <person name="Kohler A."/>
            <person name="Barry K."/>
            <person name="LaButti K."/>
            <person name="Morin E."/>
            <person name="Salamov A."/>
            <person name="Lipzen A."/>
            <person name="Mereny Z."/>
            <person name="Hegedus B."/>
            <person name="Baldrian P."/>
            <person name="Stursova M."/>
            <person name="Weitz H."/>
            <person name="Taylor A."/>
            <person name="Grigoriev I.V."/>
            <person name="Nagy L.G."/>
            <person name="Martin F."/>
            <person name="Kauserud H."/>
        </authorList>
    </citation>
    <scope>NUCLEOTIDE SEQUENCE</scope>
    <source>
        <strain evidence="4">CBHHK200</strain>
    </source>
</reference>
<keyword evidence="1" id="KW-0862">Zinc</keyword>
<feature type="region of interest" description="Disordered" evidence="2">
    <location>
        <begin position="232"/>
        <end position="278"/>
    </location>
</feature>
<protein>
    <recommendedName>
        <fullName evidence="3">SWIM-type domain-containing protein</fullName>
    </recommendedName>
</protein>
<sequence length="303" mass="34965">MYSFCEKRGLREVWGYFWTSWYAPQRWKLWARSSAPFVSRLRTTMNVENFWRQLKHNFLHNHVRPRLDLLVWILVTKVTPAYMARAHALEDTYRVGRAKPLTPYRKVFKSTWRALQKLPLSDDADKKYITCIVTWTCTCPGFKYNACLLCKHLVQAVGDVPPIFFIQVVRRRTVPFYRHKALTGADYVTAGDGSISDGDDNTWSGDPESLRGGGGWADFDFHSTVLLGKHARSDSDDETIDQEEVRRGFSPDSNDSEAGQAFMDIESDSEDEEERQKYSEQLLKRAAELEEVAQMFRTQAAAN</sequence>
<feature type="domain" description="SWIM-type" evidence="3">
    <location>
        <begin position="128"/>
        <end position="161"/>
    </location>
</feature>
<dbReference type="Proteomes" id="UP001218188">
    <property type="component" value="Unassembled WGS sequence"/>
</dbReference>
<evidence type="ECO:0000256" key="2">
    <source>
        <dbReference type="SAM" id="MobiDB-lite"/>
    </source>
</evidence>
<evidence type="ECO:0000259" key="3">
    <source>
        <dbReference type="PROSITE" id="PS50966"/>
    </source>
</evidence>
<dbReference type="EMBL" id="JARJCM010000801">
    <property type="protein sequence ID" value="KAJ7015882.1"/>
    <property type="molecule type" value="Genomic_DNA"/>
</dbReference>
<keyword evidence="1" id="KW-0479">Metal-binding</keyword>
<dbReference type="PROSITE" id="PS50966">
    <property type="entry name" value="ZF_SWIM"/>
    <property type="match status" value="1"/>
</dbReference>
<comment type="caution">
    <text evidence="4">The sequence shown here is derived from an EMBL/GenBank/DDBJ whole genome shotgun (WGS) entry which is preliminary data.</text>
</comment>
<organism evidence="4 5">
    <name type="scientific">Mycena alexandri</name>
    <dbReference type="NCBI Taxonomy" id="1745969"/>
    <lineage>
        <taxon>Eukaryota</taxon>
        <taxon>Fungi</taxon>
        <taxon>Dikarya</taxon>
        <taxon>Basidiomycota</taxon>
        <taxon>Agaricomycotina</taxon>
        <taxon>Agaricomycetes</taxon>
        <taxon>Agaricomycetidae</taxon>
        <taxon>Agaricales</taxon>
        <taxon>Marasmiineae</taxon>
        <taxon>Mycenaceae</taxon>
        <taxon>Mycena</taxon>
    </lineage>
</organism>
<name>A0AAD6RZ18_9AGAR</name>
<evidence type="ECO:0000256" key="1">
    <source>
        <dbReference type="PROSITE-ProRule" id="PRU00325"/>
    </source>
</evidence>
<dbReference type="InterPro" id="IPR007527">
    <property type="entry name" value="Znf_SWIM"/>
</dbReference>
<evidence type="ECO:0000313" key="4">
    <source>
        <dbReference type="EMBL" id="KAJ7015882.1"/>
    </source>
</evidence>
<feature type="non-terminal residue" evidence="4">
    <location>
        <position position="1"/>
    </location>
</feature>
<accession>A0AAD6RZ18</accession>
<keyword evidence="5" id="KW-1185">Reference proteome</keyword>
<dbReference type="GO" id="GO:0008270">
    <property type="term" value="F:zinc ion binding"/>
    <property type="evidence" value="ECO:0007669"/>
    <property type="project" value="UniProtKB-KW"/>
</dbReference>
<proteinExistence type="predicted"/>
<gene>
    <name evidence="4" type="ORF">C8F04DRAFT_1021586</name>
</gene>
<keyword evidence="1" id="KW-0863">Zinc-finger</keyword>
<dbReference type="AlphaFoldDB" id="A0AAD6RZ18"/>